<dbReference type="InterPro" id="IPR008972">
    <property type="entry name" value="Cupredoxin"/>
</dbReference>
<evidence type="ECO:0000313" key="3">
    <source>
        <dbReference type="EMBL" id="KAK7849890.1"/>
    </source>
</evidence>
<evidence type="ECO:0000256" key="1">
    <source>
        <dbReference type="ARBA" id="ARBA00010609"/>
    </source>
</evidence>
<feature type="domain" description="Plastocyanin-like" evidence="2">
    <location>
        <begin position="30"/>
        <end position="73"/>
    </location>
</feature>
<dbReference type="SUPFAM" id="SSF49503">
    <property type="entry name" value="Cupredoxins"/>
    <property type="match status" value="1"/>
</dbReference>
<dbReference type="InterPro" id="IPR011706">
    <property type="entry name" value="Cu-oxidase_C"/>
</dbReference>
<dbReference type="AlphaFoldDB" id="A0AAW0LEC2"/>
<gene>
    <name evidence="3" type="primary">LAC8</name>
    <name evidence="3" type="ORF">CFP56_001980</name>
</gene>
<dbReference type="EMBL" id="PKMF04000107">
    <property type="protein sequence ID" value="KAK7849890.1"/>
    <property type="molecule type" value="Genomic_DNA"/>
</dbReference>
<evidence type="ECO:0000313" key="4">
    <source>
        <dbReference type="Proteomes" id="UP000237347"/>
    </source>
</evidence>
<name>A0AAW0LEC2_QUESU</name>
<dbReference type="GO" id="GO:0016491">
    <property type="term" value="F:oxidoreductase activity"/>
    <property type="evidence" value="ECO:0007669"/>
    <property type="project" value="InterPro"/>
</dbReference>
<protein>
    <submittedName>
        <fullName evidence="3">Laccase-8</fullName>
    </submittedName>
</protein>
<comment type="caution">
    <text evidence="3">The sequence shown here is derived from an EMBL/GenBank/DDBJ whole genome shotgun (WGS) entry which is preliminary data.</text>
</comment>
<dbReference type="Gene3D" id="2.60.40.420">
    <property type="entry name" value="Cupredoxins - blue copper proteins"/>
    <property type="match status" value="1"/>
</dbReference>
<dbReference type="Pfam" id="PF07731">
    <property type="entry name" value="Cu-oxidase_2"/>
    <property type="match status" value="1"/>
</dbReference>
<evidence type="ECO:0000259" key="2">
    <source>
        <dbReference type="Pfam" id="PF07731"/>
    </source>
</evidence>
<dbReference type="GO" id="GO:0005507">
    <property type="term" value="F:copper ion binding"/>
    <property type="evidence" value="ECO:0007669"/>
    <property type="project" value="InterPro"/>
</dbReference>
<dbReference type="Proteomes" id="UP000237347">
    <property type="component" value="Unassembled WGS sequence"/>
</dbReference>
<comment type="similarity">
    <text evidence="1">Belongs to the multicopper oxidase family.</text>
</comment>
<keyword evidence="4" id="KW-1185">Reference proteome</keyword>
<sequence length="73" mass="8365">MTKTPLATLQYQAKNIVSICQKRLSRFKKLDYQCCKINYNVVVEIVFQVTKVGVADNHPMHLHGFSFYVIGMG</sequence>
<organism evidence="3 4">
    <name type="scientific">Quercus suber</name>
    <name type="common">Cork oak</name>
    <dbReference type="NCBI Taxonomy" id="58331"/>
    <lineage>
        <taxon>Eukaryota</taxon>
        <taxon>Viridiplantae</taxon>
        <taxon>Streptophyta</taxon>
        <taxon>Embryophyta</taxon>
        <taxon>Tracheophyta</taxon>
        <taxon>Spermatophyta</taxon>
        <taxon>Magnoliopsida</taxon>
        <taxon>eudicotyledons</taxon>
        <taxon>Gunneridae</taxon>
        <taxon>Pentapetalae</taxon>
        <taxon>rosids</taxon>
        <taxon>fabids</taxon>
        <taxon>Fagales</taxon>
        <taxon>Fagaceae</taxon>
        <taxon>Quercus</taxon>
    </lineage>
</organism>
<proteinExistence type="inferred from homology"/>
<accession>A0AAW0LEC2</accession>
<reference evidence="3 4" key="1">
    <citation type="journal article" date="2018" name="Sci. Data">
        <title>The draft genome sequence of cork oak.</title>
        <authorList>
            <person name="Ramos A.M."/>
            <person name="Usie A."/>
            <person name="Barbosa P."/>
            <person name="Barros P.M."/>
            <person name="Capote T."/>
            <person name="Chaves I."/>
            <person name="Simoes F."/>
            <person name="Abreu I."/>
            <person name="Carrasquinho I."/>
            <person name="Faro C."/>
            <person name="Guimaraes J.B."/>
            <person name="Mendonca D."/>
            <person name="Nobrega F."/>
            <person name="Rodrigues L."/>
            <person name="Saibo N.J.M."/>
            <person name="Varela M.C."/>
            <person name="Egas C."/>
            <person name="Matos J."/>
            <person name="Miguel C.M."/>
            <person name="Oliveira M.M."/>
            <person name="Ricardo C.P."/>
            <person name="Goncalves S."/>
        </authorList>
    </citation>
    <scope>NUCLEOTIDE SEQUENCE [LARGE SCALE GENOMIC DNA]</scope>
    <source>
        <strain evidence="4">cv. HL8</strain>
    </source>
</reference>